<gene>
    <name evidence="1" type="ORF">ERS852502_02657</name>
</gene>
<dbReference type="RefSeq" id="WP_055173408.1">
    <property type="nucleotide sequence ID" value="NZ_CZBX01000015.1"/>
</dbReference>
<evidence type="ECO:0008006" key="3">
    <source>
        <dbReference type="Google" id="ProtNLM"/>
    </source>
</evidence>
<accession>A0A174ZZ37</accession>
<dbReference type="Proteomes" id="UP000078383">
    <property type="component" value="Unassembled WGS sequence"/>
</dbReference>
<evidence type="ECO:0000313" key="2">
    <source>
        <dbReference type="Proteomes" id="UP000078383"/>
    </source>
</evidence>
<reference evidence="1 2" key="1">
    <citation type="submission" date="2015-09" db="EMBL/GenBank/DDBJ databases">
        <authorList>
            <consortium name="Pathogen Informatics"/>
        </authorList>
    </citation>
    <scope>NUCLEOTIDE SEQUENCE [LARGE SCALE GENOMIC DNA]</scope>
    <source>
        <strain evidence="1 2">2789STDY5834889</strain>
    </source>
</reference>
<name>A0A174ZZ37_9FIRM</name>
<organism evidence="1 2">
    <name type="scientific">[Ruminococcus] torques</name>
    <dbReference type="NCBI Taxonomy" id="33039"/>
    <lineage>
        <taxon>Bacteria</taxon>
        <taxon>Bacillati</taxon>
        <taxon>Bacillota</taxon>
        <taxon>Clostridia</taxon>
        <taxon>Lachnospirales</taxon>
        <taxon>Lachnospiraceae</taxon>
        <taxon>Mediterraneibacter</taxon>
    </lineage>
</organism>
<evidence type="ECO:0000313" key="1">
    <source>
        <dbReference type="EMBL" id="CUQ92534.1"/>
    </source>
</evidence>
<protein>
    <recommendedName>
        <fullName evidence="3">DUF4866 domain-containing protein</fullName>
    </recommendedName>
</protein>
<dbReference type="OrthoDB" id="1970909at2"/>
<dbReference type="EMBL" id="CZBX01000015">
    <property type="protein sequence ID" value="CUQ92534.1"/>
    <property type="molecule type" value="Genomic_DNA"/>
</dbReference>
<proteinExistence type="predicted"/>
<dbReference type="AlphaFoldDB" id="A0A174ZZ37"/>
<dbReference type="InterPro" id="IPR032357">
    <property type="entry name" value="DUF4866"/>
</dbReference>
<sequence>MQTVLPREEAVEAVISKVLGSQEACGRLNEVFYEHLENYQEINDDGDRHFAEVLLQAYKNGDVSALLLELCGGSMFDLLRDAYLIPKKFHGKSGENPVLLTDVEGKLLESKKREVTAHEYEKFHETYRQHQCAPRSKLYLADGYDIVRSYTEGMQIQEKKENKKRGVMALYALPDTRKLGLTEAQAYAVVWDTFQKIQKQAPRVEVYYGQDTGEKRQKGFDEIGVLLPIHGFEKRMLHHLDEIDGIVLSCREKMMKKAGAESLDLE</sequence>
<dbReference type="Pfam" id="PF16160">
    <property type="entry name" value="DUF4866"/>
    <property type="match status" value="1"/>
</dbReference>